<keyword evidence="2" id="KW-1185">Reference proteome</keyword>
<accession>A0A2T4UIX4</accession>
<dbReference type="OrthoDB" id="5244646at2"/>
<sequence length="120" mass="12582">MSFTTGHVAQVHDLAAARARRADREAVKAALTAPAFADEPAVPGDIPADVWAEVEAANRLFEELHDDGHQIVFDDGHLDGRLVIALCDLEGRVLRAVPPAEVVTALGTGAPGRRQGGDAA</sequence>
<dbReference type="Proteomes" id="UP000240739">
    <property type="component" value="Unassembled WGS sequence"/>
</dbReference>
<reference evidence="1 2" key="1">
    <citation type="submission" date="2018-03" db="EMBL/GenBank/DDBJ databases">
        <title>Aquarubrobacter algicola gen. nov., sp. nov., a novel actinobacterium isolated from shallow eutrophic lake during the end of cyanobacterial harmful algal blooms.</title>
        <authorList>
            <person name="Chun S.J."/>
        </authorList>
    </citation>
    <scope>NUCLEOTIDE SEQUENCE [LARGE SCALE GENOMIC DNA]</scope>
    <source>
        <strain evidence="1 2">Seoho-28</strain>
    </source>
</reference>
<comment type="caution">
    <text evidence="1">The sequence shown here is derived from an EMBL/GenBank/DDBJ whole genome shotgun (WGS) entry which is preliminary data.</text>
</comment>
<evidence type="ECO:0000313" key="2">
    <source>
        <dbReference type="Proteomes" id="UP000240739"/>
    </source>
</evidence>
<dbReference type="EMBL" id="PYYB01000001">
    <property type="protein sequence ID" value="PTL59183.1"/>
    <property type="molecule type" value="Genomic_DNA"/>
</dbReference>
<gene>
    <name evidence="1" type="ORF">C7Y72_05730</name>
</gene>
<evidence type="ECO:0000313" key="1">
    <source>
        <dbReference type="EMBL" id="PTL59183.1"/>
    </source>
</evidence>
<dbReference type="AlphaFoldDB" id="A0A2T4UIX4"/>
<proteinExistence type="predicted"/>
<dbReference type="RefSeq" id="WP_107567619.1">
    <property type="nucleotide sequence ID" value="NZ_PYYB01000001.1"/>
</dbReference>
<name>A0A2T4UIX4_9ACTN</name>
<organism evidence="1 2">
    <name type="scientific">Paraconexibacter algicola</name>
    <dbReference type="NCBI Taxonomy" id="2133960"/>
    <lineage>
        <taxon>Bacteria</taxon>
        <taxon>Bacillati</taxon>
        <taxon>Actinomycetota</taxon>
        <taxon>Thermoleophilia</taxon>
        <taxon>Solirubrobacterales</taxon>
        <taxon>Paraconexibacteraceae</taxon>
        <taxon>Paraconexibacter</taxon>
    </lineage>
</organism>
<protein>
    <submittedName>
        <fullName evidence="1">Uncharacterized protein</fullName>
    </submittedName>
</protein>